<evidence type="ECO:0000256" key="2">
    <source>
        <dbReference type="ARBA" id="ARBA00012438"/>
    </source>
</evidence>
<evidence type="ECO:0000256" key="6">
    <source>
        <dbReference type="ARBA" id="ARBA00022777"/>
    </source>
</evidence>
<evidence type="ECO:0000256" key="5">
    <source>
        <dbReference type="ARBA" id="ARBA00022741"/>
    </source>
</evidence>
<dbReference type="Pfam" id="PF02518">
    <property type="entry name" value="HATPase_c"/>
    <property type="match status" value="1"/>
</dbReference>
<feature type="chain" id="PRO_5026973871" description="histidine kinase" evidence="10">
    <location>
        <begin position="23"/>
        <end position="755"/>
    </location>
</feature>
<feature type="domain" description="Histidine kinase/HSP90-like ATPase" evidence="11">
    <location>
        <begin position="648"/>
        <end position="746"/>
    </location>
</feature>
<evidence type="ECO:0000256" key="4">
    <source>
        <dbReference type="ARBA" id="ARBA00022679"/>
    </source>
</evidence>
<keyword evidence="5" id="KW-0547">Nucleotide-binding</keyword>
<dbReference type="GO" id="GO:0005524">
    <property type="term" value="F:ATP binding"/>
    <property type="evidence" value="ECO:0007669"/>
    <property type="project" value="UniProtKB-KW"/>
</dbReference>
<dbReference type="AlphaFoldDB" id="A0A6P1W4A8"/>
<keyword evidence="9" id="KW-0175">Coiled coil</keyword>
<dbReference type="PROSITE" id="PS50293">
    <property type="entry name" value="TPR_REGION"/>
    <property type="match status" value="1"/>
</dbReference>
<evidence type="ECO:0000313" key="12">
    <source>
        <dbReference type="EMBL" id="QHV99398.1"/>
    </source>
</evidence>
<evidence type="ECO:0000256" key="9">
    <source>
        <dbReference type="SAM" id="Coils"/>
    </source>
</evidence>
<proteinExistence type="predicted"/>
<keyword evidence="3" id="KW-0597">Phosphoprotein</keyword>
<name>A0A6P1W4A8_9BACT</name>
<dbReference type="RefSeq" id="WP_162389801.1">
    <property type="nucleotide sequence ID" value="NZ_CP045997.1"/>
</dbReference>
<evidence type="ECO:0000256" key="7">
    <source>
        <dbReference type="ARBA" id="ARBA00022840"/>
    </source>
</evidence>
<keyword evidence="6 12" id="KW-0418">Kinase</keyword>
<feature type="signal peptide" evidence="10">
    <location>
        <begin position="1"/>
        <end position="22"/>
    </location>
</feature>
<dbReference type="KEGG" id="senf:GJR95_32235"/>
<evidence type="ECO:0000256" key="1">
    <source>
        <dbReference type="ARBA" id="ARBA00000085"/>
    </source>
</evidence>
<dbReference type="PANTHER" id="PTHR41523">
    <property type="entry name" value="TWO-COMPONENT SYSTEM SENSOR PROTEIN"/>
    <property type="match status" value="1"/>
</dbReference>
<dbReference type="Gene3D" id="3.30.565.10">
    <property type="entry name" value="Histidine kinase-like ATPase, C-terminal domain"/>
    <property type="match status" value="1"/>
</dbReference>
<dbReference type="SMART" id="SM00028">
    <property type="entry name" value="TPR"/>
    <property type="match status" value="4"/>
</dbReference>
<dbReference type="InterPro" id="IPR011495">
    <property type="entry name" value="Sig_transdc_His_kin_sub2_dim/P"/>
</dbReference>
<dbReference type="Proteomes" id="UP000464577">
    <property type="component" value="Chromosome"/>
</dbReference>
<keyword evidence="7" id="KW-0067">ATP-binding</keyword>
<dbReference type="SUPFAM" id="SSF48452">
    <property type="entry name" value="TPR-like"/>
    <property type="match status" value="3"/>
</dbReference>
<dbReference type="Pfam" id="PF13181">
    <property type="entry name" value="TPR_8"/>
    <property type="match status" value="2"/>
</dbReference>
<evidence type="ECO:0000256" key="10">
    <source>
        <dbReference type="SAM" id="SignalP"/>
    </source>
</evidence>
<keyword evidence="4" id="KW-0808">Transferase</keyword>
<dbReference type="InterPro" id="IPR011990">
    <property type="entry name" value="TPR-like_helical_dom_sf"/>
</dbReference>
<dbReference type="PROSITE" id="PS50005">
    <property type="entry name" value="TPR"/>
    <property type="match status" value="1"/>
</dbReference>
<dbReference type="PANTHER" id="PTHR41523:SF8">
    <property type="entry name" value="ETHYLENE RESPONSE SENSOR PROTEIN"/>
    <property type="match status" value="1"/>
</dbReference>
<feature type="coiled-coil region" evidence="9">
    <location>
        <begin position="444"/>
        <end position="487"/>
    </location>
</feature>
<sequence>MITRKQLLILSIWCLLTQPAQAQLSAPQLDSVRHQLNRNRSDTTQVKLLLELGKYMLGLPSQTKANLDSTLLLFEQALTLSNRLGDQKWKEESLYQVGTYYFRHNKLAQGRSYFTQVIKAYQQAGNVGQEGKAWFRLGADLVKIEENYTEILTAYAHALALTIQVGDRQQEVIIRSAIGELHSIQGKLKESEQEYMRTLTIQKAIGDKSIYKTFFALSNIGFYRGDLKFALFYALKMVRNLEENGNKGKLDEAYFRLGNVYFELGQINKSIDTYKKSLAISRQKGQVIVDAGMAKKLARALLKQGKAKEALQFLTAIDQKNLPLVIDDKMTMAESFGECYAALKQYKRAEAYYLESIEWSKKTASWVAQVANMGIGRFYVATKQFTKASPFLQKLLSAPQGQVPANILMEVHLMTFKVDSAAGRYVSAIAQYQQYKALNDSMFNAVKSRQINEMEIQYETQKKEQQIQLLTEKEQRQQSELKRAQTTRYGFIAGAILLVSLLGVSYNRFRLKQRSNQLLESQKQEINLKNDSLQEVLTEKDHLLAEKEWMLKEIHHRVKNNLQIISSLLHSQGVYLTDHSAQSAIRESQNRVHAMALIHQKLYQSDQLANVELSEYIDEIVDYLITSFDRQDTVRKQIEVAPIGLDITLAVPLGLIINEAVTNSLKHAFPSGQNGFIAITLLKPDSKTYRLTIRDNGIGLPADLNPNRSRTLGMSLIRGLSKQLRGTLQIDQNDGVQISLLFTADRIDRGLIHAV</sequence>
<evidence type="ECO:0000256" key="8">
    <source>
        <dbReference type="PROSITE-ProRule" id="PRU00339"/>
    </source>
</evidence>
<protein>
    <recommendedName>
        <fullName evidence="2">histidine kinase</fullName>
        <ecNumber evidence="2">2.7.13.3</ecNumber>
    </recommendedName>
</protein>
<dbReference type="Pfam" id="PF07568">
    <property type="entry name" value="HisKA_2"/>
    <property type="match status" value="1"/>
</dbReference>
<keyword evidence="13" id="KW-1185">Reference proteome</keyword>
<dbReference type="InterPro" id="IPR036890">
    <property type="entry name" value="HATPase_C_sf"/>
</dbReference>
<dbReference type="SUPFAM" id="SSF55874">
    <property type="entry name" value="ATPase domain of HSP90 chaperone/DNA topoisomerase II/histidine kinase"/>
    <property type="match status" value="1"/>
</dbReference>
<reference evidence="12 13" key="1">
    <citation type="submission" date="2019-11" db="EMBL/GenBank/DDBJ databases">
        <title>Spirosoma endbachense sp. nov., isolated from a natural salt meadow.</title>
        <authorList>
            <person name="Rojas J."/>
            <person name="Ambika Manirajan B."/>
            <person name="Ratering S."/>
            <person name="Suarez C."/>
            <person name="Geissler-Plaum R."/>
            <person name="Schnell S."/>
        </authorList>
    </citation>
    <scope>NUCLEOTIDE SEQUENCE [LARGE SCALE GENOMIC DNA]</scope>
    <source>
        <strain evidence="12 13">I-24</strain>
    </source>
</reference>
<dbReference type="Gene3D" id="3.30.450.20">
    <property type="entry name" value="PAS domain"/>
    <property type="match status" value="1"/>
</dbReference>
<evidence type="ECO:0000259" key="11">
    <source>
        <dbReference type="SMART" id="SM00387"/>
    </source>
</evidence>
<organism evidence="12 13">
    <name type="scientific">Spirosoma endbachense</name>
    <dbReference type="NCBI Taxonomy" id="2666025"/>
    <lineage>
        <taxon>Bacteria</taxon>
        <taxon>Pseudomonadati</taxon>
        <taxon>Bacteroidota</taxon>
        <taxon>Cytophagia</taxon>
        <taxon>Cytophagales</taxon>
        <taxon>Cytophagaceae</taxon>
        <taxon>Spirosoma</taxon>
    </lineage>
</organism>
<dbReference type="InterPro" id="IPR019734">
    <property type="entry name" value="TPR_rpt"/>
</dbReference>
<dbReference type="GO" id="GO:0004673">
    <property type="term" value="F:protein histidine kinase activity"/>
    <property type="evidence" value="ECO:0007669"/>
    <property type="project" value="UniProtKB-EC"/>
</dbReference>
<dbReference type="SMART" id="SM00387">
    <property type="entry name" value="HATPase_c"/>
    <property type="match status" value="1"/>
</dbReference>
<comment type="catalytic activity">
    <reaction evidence="1">
        <text>ATP + protein L-histidine = ADP + protein N-phospho-L-histidine.</text>
        <dbReference type="EC" id="2.7.13.3"/>
    </reaction>
</comment>
<keyword evidence="10" id="KW-0732">Signal</keyword>
<feature type="repeat" description="TPR" evidence="8">
    <location>
        <begin position="251"/>
        <end position="284"/>
    </location>
</feature>
<keyword evidence="8" id="KW-0802">TPR repeat</keyword>
<evidence type="ECO:0000256" key="3">
    <source>
        <dbReference type="ARBA" id="ARBA00022553"/>
    </source>
</evidence>
<dbReference type="Gene3D" id="1.25.40.10">
    <property type="entry name" value="Tetratricopeptide repeat domain"/>
    <property type="match status" value="3"/>
</dbReference>
<dbReference type="EC" id="2.7.13.3" evidence="2"/>
<dbReference type="InterPro" id="IPR003594">
    <property type="entry name" value="HATPase_dom"/>
</dbReference>
<accession>A0A6P1W4A8</accession>
<gene>
    <name evidence="12" type="ORF">GJR95_32235</name>
</gene>
<evidence type="ECO:0000313" key="13">
    <source>
        <dbReference type="Proteomes" id="UP000464577"/>
    </source>
</evidence>
<dbReference type="EMBL" id="CP045997">
    <property type="protein sequence ID" value="QHV99398.1"/>
    <property type="molecule type" value="Genomic_DNA"/>
</dbReference>